<comment type="caution">
    <text evidence="2">The sequence shown here is derived from an EMBL/GenBank/DDBJ whole genome shotgun (WGS) entry which is preliminary data.</text>
</comment>
<reference evidence="2 3" key="1">
    <citation type="submission" date="2017-08" db="EMBL/GenBank/DDBJ databases">
        <authorList>
            <person name="Feschi L."/>
            <person name="Jeukens J."/>
            <person name="Emond-Rheault J.-G."/>
            <person name="Kukavica-Ibrulj I."/>
            <person name="Boyle B."/>
            <person name="Levesque R.C."/>
        </authorList>
    </citation>
    <scope>NUCLEOTIDE SEQUENCE [LARGE SCALE GENOMIC DNA]</scope>
    <source>
        <strain evidence="2 3">PA-W36</strain>
    </source>
</reference>
<organism evidence="2 3">
    <name type="scientific">Pseudomonas aeruginosa</name>
    <dbReference type="NCBI Taxonomy" id="287"/>
    <lineage>
        <taxon>Bacteria</taxon>
        <taxon>Pseudomonadati</taxon>
        <taxon>Pseudomonadota</taxon>
        <taxon>Gammaproteobacteria</taxon>
        <taxon>Pseudomonadales</taxon>
        <taxon>Pseudomonadaceae</taxon>
        <taxon>Pseudomonas</taxon>
    </lineage>
</organism>
<dbReference type="SUPFAM" id="SSF56726">
    <property type="entry name" value="DNA topoisomerase IV, alpha subunit"/>
    <property type="match status" value="1"/>
</dbReference>
<name>A0A5E9W2J2_PSEAI</name>
<evidence type="ECO:0000313" key="3">
    <source>
        <dbReference type="Proteomes" id="UP000284767"/>
    </source>
</evidence>
<feature type="domain" description="Wadjet protein JetD C-terminal" evidence="1">
    <location>
        <begin position="185"/>
        <end position="255"/>
    </location>
</feature>
<dbReference type="InterPro" id="IPR024534">
    <property type="entry name" value="JetD_C"/>
</dbReference>
<gene>
    <name evidence="2" type="ORF">IPC1295_25225</name>
</gene>
<dbReference type="EMBL" id="NSNE01000018">
    <property type="protein sequence ID" value="RPM08832.1"/>
    <property type="molecule type" value="Genomic_DNA"/>
</dbReference>
<protein>
    <recommendedName>
        <fullName evidence="1">Wadjet protein JetD C-terminal domain-containing protein</fullName>
    </recommendedName>
</protein>
<dbReference type="Pfam" id="PF09983">
    <property type="entry name" value="JetD_C"/>
    <property type="match status" value="1"/>
</dbReference>
<dbReference type="GO" id="GO:0005694">
    <property type="term" value="C:chromosome"/>
    <property type="evidence" value="ECO:0007669"/>
    <property type="project" value="InterPro"/>
</dbReference>
<reference evidence="2 3" key="2">
    <citation type="submission" date="2019-01" db="EMBL/GenBank/DDBJ databases">
        <title>The Pseudomonas aeruginosa pan-genome provides new insights on its population structure, horizontal gene transfer and pathogenicity.</title>
        <authorList>
            <person name="Freschi L."/>
            <person name="Vincent A.T."/>
            <person name="Jeukens J."/>
            <person name="Emond-Rheault J.-G."/>
            <person name="Kukavica-Ibrulj I."/>
            <person name="Dupont M.-J."/>
            <person name="Charette S.J."/>
            <person name="Boyle B."/>
            <person name="Levesque R.C."/>
        </authorList>
    </citation>
    <scope>NUCLEOTIDE SEQUENCE [LARGE SCALE GENOMIC DNA]</scope>
    <source>
        <strain evidence="2 3">PA-W36</strain>
    </source>
</reference>
<dbReference type="AlphaFoldDB" id="A0A5E9W2J2"/>
<accession>A0A5E9W2J2</accession>
<proteinExistence type="predicted"/>
<sequence>MWQTPQQRIALLELLVQGTLKRRASQVKAYDTLAELSWIRSTGRRDQIALVEARRTELVALLERVWPDWQEALAALTAGGFSPTPDGWTRLEDARRAGRLPALPGRLNRRTAAALTAPHSKAVLTPRRQAALAGTEATHDGLLRLRPPRGLVAQTEQGVLDLWKLARILGEAPIPERAFLDGLILEGPLRAVLLVENSGAWRDLPMLDGWLLAHVPGWDIATVVHLLAQVQPEVPVVHFGDLDPNGVRIFLKLRELRSDLCWFVPSFWTECVEPRKLKKPWPAGLDLRHAPKLVHDLVDKGLWLEQEPLVVDSRMRSALESTIQLVVD</sequence>
<dbReference type="Proteomes" id="UP000284767">
    <property type="component" value="Unassembled WGS sequence"/>
</dbReference>
<dbReference type="InterPro" id="IPR036078">
    <property type="entry name" value="Spo11/TopoVI_A_sf"/>
</dbReference>
<evidence type="ECO:0000313" key="2">
    <source>
        <dbReference type="EMBL" id="RPM08832.1"/>
    </source>
</evidence>
<dbReference type="RefSeq" id="WP_003160972.1">
    <property type="nucleotide sequence ID" value="NZ_BBQK01000014.1"/>
</dbReference>
<evidence type="ECO:0000259" key="1">
    <source>
        <dbReference type="Pfam" id="PF09983"/>
    </source>
</evidence>
<dbReference type="GO" id="GO:0003677">
    <property type="term" value="F:DNA binding"/>
    <property type="evidence" value="ECO:0007669"/>
    <property type="project" value="InterPro"/>
</dbReference>